<evidence type="ECO:0000313" key="2">
    <source>
        <dbReference type="Proteomes" id="UP000516438"/>
    </source>
</evidence>
<dbReference type="Proteomes" id="UP000516438">
    <property type="component" value="Chromosome"/>
</dbReference>
<accession>A0A7H1E003</accession>
<organism evidence="1 2">
    <name type="scientific">Chryseobacterium manosquense</name>
    <dbReference type="NCBI Taxonomy" id="2754694"/>
    <lineage>
        <taxon>Bacteria</taxon>
        <taxon>Pseudomonadati</taxon>
        <taxon>Bacteroidota</taxon>
        <taxon>Flavobacteriia</taxon>
        <taxon>Flavobacteriales</taxon>
        <taxon>Weeksellaceae</taxon>
        <taxon>Chryseobacterium group</taxon>
        <taxon>Chryseobacterium</taxon>
    </lineage>
</organism>
<sequence>MNNLKKNLIFFTVFLFNVFFSQTDDKKLLIADFTYLLKAKTDKSTPNYTHEELFSLQVLKDQAFFISDKALKFDSIFQSEYQKATIGGSTNTDFRGKTFPKTKFRYTIIQSNKDVRYFERVGMTLLYYKERTIENWKLINESKIIDSFNCKKAVLNYKGREWTAWYSTDIPLSYGPYKFTGLPRLIIKISDQKGDYSFEIVKSVSSDNLKGKFATINKLRYENAKETTLNELIIAKKNANNNLAGSLANSETIITSEGLKNLRDIQKQRQQNLINENSIEIIE</sequence>
<reference evidence="1 2" key="1">
    <citation type="submission" date="2020-07" db="EMBL/GenBank/DDBJ databases">
        <title>Complete genome and description of Chryseobacterium manosquense strain Marseille-Q2069 sp. nov.</title>
        <authorList>
            <person name="Boxberger M."/>
        </authorList>
    </citation>
    <scope>NUCLEOTIDE SEQUENCE [LARGE SCALE GENOMIC DNA]</scope>
    <source>
        <strain evidence="1 2">Marseille-Q2069</strain>
    </source>
</reference>
<dbReference type="AlphaFoldDB" id="A0A7H1E003"/>
<gene>
    <name evidence="1" type="ORF">H0S70_06265</name>
</gene>
<dbReference type="InterPro" id="IPR005901">
    <property type="entry name" value="GLPGLI"/>
</dbReference>
<proteinExistence type="predicted"/>
<name>A0A7H1E003_9FLAO</name>
<dbReference type="Pfam" id="PF09697">
    <property type="entry name" value="Porph_ging"/>
    <property type="match status" value="1"/>
</dbReference>
<dbReference type="EMBL" id="CP060203">
    <property type="protein sequence ID" value="QNS42561.1"/>
    <property type="molecule type" value="Genomic_DNA"/>
</dbReference>
<dbReference type="NCBIfam" id="TIGR01200">
    <property type="entry name" value="GLPGLI"/>
    <property type="match status" value="1"/>
</dbReference>
<protein>
    <submittedName>
        <fullName evidence="1">GLPGLI family protein</fullName>
    </submittedName>
</protein>
<evidence type="ECO:0000313" key="1">
    <source>
        <dbReference type="EMBL" id="QNS42561.1"/>
    </source>
</evidence>
<keyword evidence="2" id="KW-1185">Reference proteome</keyword>
<dbReference type="RefSeq" id="WP_188322089.1">
    <property type="nucleotide sequence ID" value="NZ_CP060203.1"/>
</dbReference>
<dbReference type="KEGG" id="cmaq:H0S70_06265"/>